<dbReference type="Proteomes" id="UP000276133">
    <property type="component" value="Unassembled WGS sequence"/>
</dbReference>
<keyword evidence="2" id="KW-1185">Reference proteome</keyword>
<evidence type="ECO:0000313" key="1">
    <source>
        <dbReference type="EMBL" id="RNA15681.1"/>
    </source>
</evidence>
<accession>A0A3M7QX41</accession>
<sequence length="108" mass="12026">MTPHTINSINFNNNKKNIIEATKASAACLVIFCPLQLLLSIARAPNSSSLSLTEQPYNLKLTRTFFFLDSSSTIQVGKGKVEEESKKSRGKEIYGLKKKSSMMNKKIN</sequence>
<dbReference type="EMBL" id="REGN01004913">
    <property type="protein sequence ID" value="RNA15681.1"/>
    <property type="molecule type" value="Genomic_DNA"/>
</dbReference>
<name>A0A3M7QX41_BRAPC</name>
<organism evidence="1 2">
    <name type="scientific">Brachionus plicatilis</name>
    <name type="common">Marine rotifer</name>
    <name type="synonym">Brachionus muelleri</name>
    <dbReference type="NCBI Taxonomy" id="10195"/>
    <lineage>
        <taxon>Eukaryota</taxon>
        <taxon>Metazoa</taxon>
        <taxon>Spiralia</taxon>
        <taxon>Gnathifera</taxon>
        <taxon>Rotifera</taxon>
        <taxon>Eurotatoria</taxon>
        <taxon>Monogononta</taxon>
        <taxon>Pseudotrocha</taxon>
        <taxon>Ploima</taxon>
        <taxon>Brachionidae</taxon>
        <taxon>Brachionus</taxon>
    </lineage>
</organism>
<dbReference type="AlphaFoldDB" id="A0A3M7QX41"/>
<proteinExistence type="predicted"/>
<evidence type="ECO:0000313" key="2">
    <source>
        <dbReference type="Proteomes" id="UP000276133"/>
    </source>
</evidence>
<gene>
    <name evidence="1" type="ORF">BpHYR1_008579</name>
</gene>
<protein>
    <submittedName>
        <fullName evidence="1">Uncharacterized protein</fullName>
    </submittedName>
</protein>
<reference evidence="1 2" key="1">
    <citation type="journal article" date="2018" name="Sci. Rep.">
        <title>Genomic signatures of local adaptation to the degree of environmental predictability in rotifers.</title>
        <authorList>
            <person name="Franch-Gras L."/>
            <person name="Hahn C."/>
            <person name="Garcia-Roger E.M."/>
            <person name="Carmona M.J."/>
            <person name="Serra M."/>
            <person name="Gomez A."/>
        </authorList>
    </citation>
    <scope>NUCLEOTIDE SEQUENCE [LARGE SCALE GENOMIC DNA]</scope>
    <source>
        <strain evidence="1">HYR1</strain>
    </source>
</reference>
<comment type="caution">
    <text evidence="1">The sequence shown here is derived from an EMBL/GenBank/DDBJ whole genome shotgun (WGS) entry which is preliminary data.</text>
</comment>